<keyword evidence="9" id="KW-0804">Transcription</keyword>
<keyword evidence="7" id="KW-0156">Chromatin regulator</keyword>
<evidence type="ECO:0000256" key="7">
    <source>
        <dbReference type="ARBA" id="ARBA00022853"/>
    </source>
</evidence>
<evidence type="ECO:0000313" key="16">
    <source>
        <dbReference type="Proteomes" id="UP001359485"/>
    </source>
</evidence>
<feature type="compositionally biased region" description="Low complexity" evidence="13">
    <location>
        <begin position="443"/>
        <end position="463"/>
    </location>
</feature>
<evidence type="ECO:0000256" key="4">
    <source>
        <dbReference type="ARBA" id="ARBA00022737"/>
    </source>
</evidence>
<feature type="region of interest" description="Disordered" evidence="13">
    <location>
        <begin position="951"/>
        <end position="971"/>
    </location>
</feature>
<reference evidence="15 16" key="1">
    <citation type="submission" date="2023-09" db="EMBL/GenBank/DDBJ databases">
        <title>Genomes of two closely related lineages of the louse Polyplax serrata with different host specificities.</title>
        <authorList>
            <person name="Martinu J."/>
            <person name="Tarabai H."/>
            <person name="Stefka J."/>
            <person name="Hypsa V."/>
        </authorList>
    </citation>
    <scope>NUCLEOTIDE SEQUENCE [LARGE SCALE GENOMIC DNA]</scope>
    <source>
        <strain evidence="15">98ZLc_SE</strain>
    </source>
</reference>
<feature type="region of interest" description="Disordered" evidence="13">
    <location>
        <begin position="1239"/>
        <end position="1273"/>
    </location>
</feature>
<feature type="compositionally biased region" description="Low complexity" evidence="13">
    <location>
        <begin position="54"/>
        <end position="78"/>
    </location>
</feature>
<name>A0ABR1AWM9_POLSC</name>
<evidence type="ECO:0000256" key="2">
    <source>
        <dbReference type="ARBA" id="ARBA00022491"/>
    </source>
</evidence>
<keyword evidence="2" id="KW-0678">Repressor</keyword>
<evidence type="ECO:0000256" key="6">
    <source>
        <dbReference type="ARBA" id="ARBA00022833"/>
    </source>
</evidence>
<keyword evidence="4" id="KW-0677">Repeat</keyword>
<dbReference type="InterPro" id="IPR052130">
    <property type="entry name" value="AEBP2/jing_C2H2-ZnF"/>
</dbReference>
<dbReference type="SMART" id="SM00355">
    <property type="entry name" value="ZnF_C2H2"/>
    <property type="match status" value="2"/>
</dbReference>
<gene>
    <name evidence="15" type="ORF">RUM44_005005</name>
</gene>
<keyword evidence="10" id="KW-0539">Nucleus</keyword>
<evidence type="ECO:0000256" key="9">
    <source>
        <dbReference type="ARBA" id="ARBA00023163"/>
    </source>
</evidence>
<dbReference type="InterPro" id="IPR036236">
    <property type="entry name" value="Znf_C2H2_sf"/>
</dbReference>
<keyword evidence="8" id="KW-0805">Transcription regulation</keyword>
<keyword evidence="3" id="KW-0479">Metal-binding</keyword>
<comment type="caution">
    <text evidence="15">The sequence shown here is derived from an EMBL/GenBank/DDBJ whole genome shotgun (WGS) entry which is preliminary data.</text>
</comment>
<keyword evidence="5 12" id="KW-0863">Zinc-finger</keyword>
<evidence type="ECO:0000256" key="10">
    <source>
        <dbReference type="ARBA" id="ARBA00023242"/>
    </source>
</evidence>
<dbReference type="InterPro" id="IPR013087">
    <property type="entry name" value="Znf_C2H2_type"/>
</dbReference>
<dbReference type="SUPFAM" id="SSF57667">
    <property type="entry name" value="beta-beta-alpha zinc fingers"/>
    <property type="match status" value="1"/>
</dbReference>
<evidence type="ECO:0000256" key="3">
    <source>
        <dbReference type="ARBA" id="ARBA00022723"/>
    </source>
</evidence>
<feature type="region of interest" description="Disordered" evidence="13">
    <location>
        <begin position="54"/>
        <end position="129"/>
    </location>
</feature>
<dbReference type="PROSITE" id="PS50157">
    <property type="entry name" value="ZINC_FINGER_C2H2_2"/>
    <property type="match status" value="1"/>
</dbReference>
<sequence>MEHFPGSFRAYLYLTEVVGFAVDRKMKSRLVLSFARWMNFIAFFGIAVSSSASSGTSDITDPGSPFSTSSDDSTSSPGKCKVGKRCKSEEKSPSWSQPTGRCRSEEKTWTESWEGNQPQEQQQQSNKTESNFIASKTDYKMAPNVPSSASSPCDLWTSIRGNNTANDTAHYNHFDKTQGKAIETNKRLKVDEKESIAPLNINNNIVVNVPSPIISEIETDLPENKKKNKSDNCEAPKVKMRRSSCDGGRLAGKEVIDTTKPVKNGVKTCEKSVGHVTKPKQDRSRHQGKITEYFKSQIKSLVGLKRDFGLKKDGQKEIGAILSEDEPSVKRSKMSVDEKQQQQQQQELDVPIFVKPSPRPPQTVMPFAEPNRLLSHLSKVPKAADFLLGKPTGTKTLFNKILQNHKNRKLAESYLKCRMVSKPKATADPEVSKSKNHAPYEPSTRNGNNNISSSNSTVLSSATVEDEPSSNLDDVGDLDEEDEDDEKVQNNTELESNLLNVVSKSEQTTDSLSNCNREVISNPSKRNDGLEAEFAAPILSVPKTIRFPAARHDNRVDKHRNPREVISCRWNACSVQSDSASGLLEHLQAQINKEKGRVAREVKSPGVRARRRRVTVGGGDSSRTGRDKERTAHVLTQVSGEKFVCLWVGCKVFDQKSCSRTWLERHVLSHAGNKPYRCIVDGCGQGFSTQAILERHVNSHFAADVKKALDNSIVHKLFRRNGKKLRYRRQPWSARMFDFFDSGIMEGLEHRLVKLTRARTGGDITEIPGKSLALTSQVVARRMTENGKQQFLLRWFPPNIIEDEWVYENEVTKKKTVSIPNLSPSVSSSLQETLELVTRSSMTYRTGRRKNKGVTVVRQEPLVVVEETPQPVAVEEPEALLVEQEKEADVVEEPKLPKPKKVPVKKVKAKTKKKKIQDLKVVNDVKAPEPNLLPPTGVPLVDVATEASLTTEKTVSLRPKETPETPVMPPVPEEMTVVPVCPPVEEIVPVQTGGLIVDNSMAPMKTEMIVSSPLKLVTSQYIEQPFVQTVMPVQMPVTYQIPIVKLSQTAGMFFPQIPNYIIPQSPAAVLPTSPMPALRNGFHFSTGGTIQFQASSTTLQQTPSGFMQSTNSAGFQIVHSPAATAATNIQQSVVTAFQNCGIANLNLKSPTLRLLNCQPLILNNAKPLTNVSLTLTNLSSGLNGTNGLPMPTLPAGMTTTLEPNPTGRKILAAASTTSTVTPLVTPTKKLVKQKLNILPKPNHISPQKGGVGDGGKNKKQCLQPCRPATGTAS</sequence>
<comment type="similarity">
    <text evidence="11">Belongs to the AEBP2/jing C2H2-type zinc-finger family.</text>
</comment>
<feature type="domain" description="C2H2-type" evidence="14">
    <location>
        <begin position="676"/>
        <end position="700"/>
    </location>
</feature>
<feature type="region of interest" description="Disordered" evidence="13">
    <location>
        <begin position="606"/>
        <end position="628"/>
    </location>
</feature>
<evidence type="ECO:0000259" key="14">
    <source>
        <dbReference type="PROSITE" id="PS50157"/>
    </source>
</evidence>
<comment type="subcellular location">
    <subcellularLocation>
        <location evidence="1">Nucleus</location>
    </subcellularLocation>
</comment>
<protein>
    <recommendedName>
        <fullName evidence="14">C2H2-type domain-containing protein</fullName>
    </recommendedName>
</protein>
<keyword evidence="6" id="KW-0862">Zinc</keyword>
<dbReference type="Proteomes" id="UP001359485">
    <property type="component" value="Unassembled WGS sequence"/>
</dbReference>
<dbReference type="PANTHER" id="PTHR46541">
    <property type="entry name" value="ZINC FINGER PROTEIN AEBP2"/>
    <property type="match status" value="1"/>
</dbReference>
<dbReference type="Pfam" id="PF26014">
    <property type="entry name" value="SH3_AEBP2_C"/>
    <property type="match status" value="1"/>
</dbReference>
<dbReference type="Gene3D" id="3.30.160.60">
    <property type="entry name" value="Classic Zinc Finger"/>
    <property type="match status" value="2"/>
</dbReference>
<proteinExistence type="inferred from homology"/>
<evidence type="ECO:0000256" key="12">
    <source>
        <dbReference type="PROSITE-ProRule" id="PRU00042"/>
    </source>
</evidence>
<organism evidence="15 16">
    <name type="scientific">Polyplax serrata</name>
    <name type="common">Common mouse louse</name>
    <dbReference type="NCBI Taxonomy" id="468196"/>
    <lineage>
        <taxon>Eukaryota</taxon>
        <taxon>Metazoa</taxon>
        <taxon>Ecdysozoa</taxon>
        <taxon>Arthropoda</taxon>
        <taxon>Hexapoda</taxon>
        <taxon>Insecta</taxon>
        <taxon>Pterygota</taxon>
        <taxon>Neoptera</taxon>
        <taxon>Paraneoptera</taxon>
        <taxon>Psocodea</taxon>
        <taxon>Troctomorpha</taxon>
        <taxon>Phthiraptera</taxon>
        <taxon>Anoplura</taxon>
        <taxon>Polyplacidae</taxon>
        <taxon>Polyplax</taxon>
    </lineage>
</organism>
<feature type="region of interest" description="Disordered" evidence="13">
    <location>
        <begin position="423"/>
        <end position="494"/>
    </location>
</feature>
<evidence type="ECO:0000256" key="13">
    <source>
        <dbReference type="SAM" id="MobiDB-lite"/>
    </source>
</evidence>
<keyword evidence="16" id="KW-1185">Reference proteome</keyword>
<evidence type="ECO:0000256" key="8">
    <source>
        <dbReference type="ARBA" id="ARBA00023015"/>
    </source>
</evidence>
<feature type="compositionally biased region" description="Acidic residues" evidence="13">
    <location>
        <begin position="464"/>
        <end position="486"/>
    </location>
</feature>
<evidence type="ECO:0000313" key="15">
    <source>
        <dbReference type="EMBL" id="KAK6630338.1"/>
    </source>
</evidence>
<dbReference type="PANTHER" id="PTHR46541:SF1">
    <property type="entry name" value="ZINC FINGER PROTEIN AEBP2"/>
    <property type="match status" value="1"/>
</dbReference>
<evidence type="ECO:0000256" key="11">
    <source>
        <dbReference type="ARBA" id="ARBA00037930"/>
    </source>
</evidence>
<dbReference type="EMBL" id="JAWJWF010000008">
    <property type="protein sequence ID" value="KAK6630338.1"/>
    <property type="molecule type" value="Genomic_DNA"/>
</dbReference>
<accession>A0ABR1AWM9</accession>
<evidence type="ECO:0000256" key="5">
    <source>
        <dbReference type="ARBA" id="ARBA00022771"/>
    </source>
</evidence>
<evidence type="ECO:0000256" key="1">
    <source>
        <dbReference type="ARBA" id="ARBA00004123"/>
    </source>
</evidence>
<dbReference type="InterPro" id="IPR059034">
    <property type="entry name" value="SH3_AEBP2_C"/>
</dbReference>
<dbReference type="PROSITE" id="PS00028">
    <property type="entry name" value="ZINC_FINGER_C2H2_1"/>
    <property type="match status" value="1"/>
</dbReference>